<organism evidence="10">
    <name type="scientific">Tetraselmis sp. GSL018</name>
    <dbReference type="NCBI Taxonomy" id="582737"/>
    <lineage>
        <taxon>Eukaryota</taxon>
        <taxon>Viridiplantae</taxon>
        <taxon>Chlorophyta</taxon>
        <taxon>core chlorophytes</taxon>
        <taxon>Chlorodendrophyceae</taxon>
        <taxon>Chlorodendrales</taxon>
        <taxon>Chlorodendraceae</taxon>
        <taxon>Tetraselmis</taxon>
    </lineage>
</organism>
<evidence type="ECO:0000256" key="5">
    <source>
        <dbReference type="ARBA" id="ARBA00022723"/>
    </source>
</evidence>
<dbReference type="Gene3D" id="1.10.420.10">
    <property type="entry name" value="Peroxidase, domain 2"/>
    <property type="match status" value="1"/>
</dbReference>
<sequence length="411" mass="45051">MNGKEMAASLPEALKSEVRAAIVNHKAIACPMAVRLAWHMSGTYDARNGTGGSNGATIRYEPESSDPANAGLSIIQDLLHDVKKSHPEISHADLWTAAGALSVEFLGGPKVPFSLGRTDASPGCPVPQNGFIPDASQGAAHLREVFYRQGFTDREIVALSGAHTMGRCHKVRSGYDGRWTSNPLKFDNEYFRNLMFLEWRPREWDGNFQYEDTATKELVMLPSDMALRTDPEFSKFAELYARDEKAFFQDFAAAYGKLLSNGCPAAAPVERNASSDKLAQHSAEFRENAMHGSIEHCKKYVELGAKVHEAEKPSGRTALHKAAFWGHVELVRWLSHDLKLDVNAQDFYGDTAMHDAARFGHSEIVEILLSAKASVCVRNARGQTPLNVAEDHGKDDIVLLLKGAGAALCSL</sequence>
<keyword evidence="6" id="KW-0560">Oxidoreductase</keyword>
<dbReference type="PROSITE" id="PS50088">
    <property type="entry name" value="ANK_REPEAT"/>
    <property type="match status" value="2"/>
</dbReference>
<evidence type="ECO:0000256" key="4">
    <source>
        <dbReference type="ARBA" id="ARBA00022617"/>
    </source>
</evidence>
<reference evidence="10" key="1">
    <citation type="submission" date="2014-05" db="EMBL/GenBank/DDBJ databases">
        <title>The transcriptome of the halophilic microalga Tetraselmis sp. GSL018 isolated from the Great Salt Lake, Utah.</title>
        <authorList>
            <person name="Jinkerson R.E."/>
            <person name="D'Adamo S."/>
            <person name="Posewitz M.C."/>
        </authorList>
    </citation>
    <scope>NUCLEOTIDE SEQUENCE</scope>
    <source>
        <strain evidence="10">GSL018</strain>
    </source>
</reference>
<dbReference type="PROSITE" id="PS50873">
    <property type="entry name" value="PEROXIDASE_4"/>
    <property type="match status" value="1"/>
</dbReference>
<accession>A0A061R5D0</accession>
<evidence type="ECO:0000256" key="1">
    <source>
        <dbReference type="ARBA" id="ARBA00001970"/>
    </source>
</evidence>
<dbReference type="GO" id="GO:0034599">
    <property type="term" value="P:cellular response to oxidative stress"/>
    <property type="evidence" value="ECO:0007669"/>
    <property type="project" value="InterPro"/>
</dbReference>
<dbReference type="SUPFAM" id="SSF48403">
    <property type="entry name" value="Ankyrin repeat"/>
    <property type="match status" value="1"/>
</dbReference>
<dbReference type="PROSITE" id="PS50297">
    <property type="entry name" value="ANK_REP_REGION"/>
    <property type="match status" value="2"/>
</dbReference>
<evidence type="ECO:0000256" key="8">
    <source>
        <dbReference type="PROSITE-ProRule" id="PRU00023"/>
    </source>
</evidence>
<name>A0A061R5D0_9CHLO</name>
<protein>
    <recommendedName>
        <fullName evidence="3">L-ascorbate peroxidase</fullName>
        <ecNumber evidence="3">1.11.1.11</ecNumber>
    </recommendedName>
</protein>
<feature type="repeat" description="ANK" evidence="8">
    <location>
        <begin position="314"/>
        <end position="334"/>
    </location>
</feature>
<evidence type="ECO:0000256" key="3">
    <source>
        <dbReference type="ARBA" id="ARBA00012940"/>
    </source>
</evidence>
<evidence type="ECO:0000313" key="10">
    <source>
        <dbReference type="EMBL" id="JAC65731.1"/>
    </source>
</evidence>
<dbReference type="GO" id="GO:0042744">
    <property type="term" value="P:hydrogen peroxide catabolic process"/>
    <property type="evidence" value="ECO:0007669"/>
    <property type="project" value="TreeGrafter"/>
</dbReference>
<dbReference type="AlphaFoldDB" id="A0A061R5D0"/>
<dbReference type="InterPro" id="IPR002110">
    <property type="entry name" value="Ankyrin_rpt"/>
</dbReference>
<keyword evidence="10" id="KW-0575">Peroxidase</keyword>
<dbReference type="GO" id="GO:0046872">
    <property type="term" value="F:metal ion binding"/>
    <property type="evidence" value="ECO:0007669"/>
    <property type="project" value="UniProtKB-KW"/>
</dbReference>
<dbReference type="GO" id="GO:0000302">
    <property type="term" value="P:response to reactive oxygen species"/>
    <property type="evidence" value="ECO:0007669"/>
    <property type="project" value="TreeGrafter"/>
</dbReference>
<dbReference type="Pfam" id="PF00141">
    <property type="entry name" value="peroxidase"/>
    <property type="match status" value="1"/>
</dbReference>
<dbReference type="PRINTS" id="PR00458">
    <property type="entry name" value="PEROXIDASE"/>
</dbReference>
<gene>
    <name evidence="10" type="ORF">TSPGSL018_15392</name>
</gene>
<dbReference type="Pfam" id="PF12796">
    <property type="entry name" value="Ank_2"/>
    <property type="match status" value="1"/>
</dbReference>
<dbReference type="CDD" id="cd00691">
    <property type="entry name" value="ascorbate_peroxidase"/>
    <property type="match status" value="1"/>
</dbReference>
<dbReference type="PANTHER" id="PTHR31356:SF66">
    <property type="entry name" value="CATALASE-PEROXIDASE"/>
    <property type="match status" value="1"/>
</dbReference>
<dbReference type="Gene3D" id="1.10.520.10">
    <property type="match status" value="1"/>
</dbReference>
<comment type="similarity">
    <text evidence="2">Belongs to the peroxidase family. Ascorbate peroxidase subfamily.</text>
</comment>
<dbReference type="GO" id="GO:0016688">
    <property type="term" value="F:L-ascorbate peroxidase activity"/>
    <property type="evidence" value="ECO:0007669"/>
    <property type="project" value="UniProtKB-EC"/>
</dbReference>
<evidence type="ECO:0000256" key="6">
    <source>
        <dbReference type="ARBA" id="ARBA00023002"/>
    </source>
</evidence>
<dbReference type="SMART" id="SM00248">
    <property type="entry name" value="ANK"/>
    <property type="match status" value="3"/>
</dbReference>
<dbReference type="InterPro" id="IPR010255">
    <property type="entry name" value="Haem_peroxidase_sf"/>
</dbReference>
<feature type="domain" description="Plant heme peroxidase family profile" evidence="9">
    <location>
        <begin position="89"/>
        <end position="293"/>
    </location>
</feature>
<dbReference type="InterPro" id="IPR019793">
    <property type="entry name" value="Peroxidases_heam-ligand_BS"/>
</dbReference>
<dbReference type="EC" id="1.11.1.11" evidence="3"/>
<keyword evidence="7" id="KW-0408">Iron</keyword>
<keyword evidence="5" id="KW-0479">Metal-binding</keyword>
<dbReference type="InterPro" id="IPR002207">
    <property type="entry name" value="Peroxidase_I"/>
</dbReference>
<keyword evidence="8" id="KW-0040">ANK repeat</keyword>
<evidence type="ECO:0000259" key="9">
    <source>
        <dbReference type="PROSITE" id="PS50873"/>
    </source>
</evidence>
<dbReference type="InterPro" id="IPR036770">
    <property type="entry name" value="Ankyrin_rpt-contain_sf"/>
</dbReference>
<comment type="cofactor">
    <cofactor evidence="1">
        <name>heme b</name>
        <dbReference type="ChEBI" id="CHEBI:60344"/>
    </cofactor>
</comment>
<evidence type="ECO:0000256" key="2">
    <source>
        <dbReference type="ARBA" id="ARBA00006873"/>
    </source>
</evidence>
<dbReference type="Gene3D" id="1.25.40.20">
    <property type="entry name" value="Ankyrin repeat-containing domain"/>
    <property type="match status" value="2"/>
</dbReference>
<dbReference type="InterPro" id="IPR002016">
    <property type="entry name" value="Haem_peroxidase"/>
</dbReference>
<dbReference type="EMBL" id="GBEZ01020986">
    <property type="protein sequence ID" value="JAC65731.1"/>
    <property type="molecule type" value="Transcribed_RNA"/>
</dbReference>
<evidence type="ECO:0000256" key="7">
    <source>
        <dbReference type="ARBA" id="ARBA00023004"/>
    </source>
</evidence>
<proteinExistence type="inferred from homology"/>
<dbReference type="PANTHER" id="PTHR31356">
    <property type="entry name" value="THYLAKOID LUMENAL 29 KDA PROTEIN, CHLOROPLASTIC-RELATED"/>
    <property type="match status" value="1"/>
</dbReference>
<dbReference type="PRINTS" id="PR00459">
    <property type="entry name" value="ASPEROXIDASE"/>
</dbReference>
<dbReference type="GO" id="GO:0020037">
    <property type="term" value="F:heme binding"/>
    <property type="evidence" value="ECO:0007669"/>
    <property type="project" value="InterPro"/>
</dbReference>
<dbReference type="PROSITE" id="PS00435">
    <property type="entry name" value="PEROXIDASE_1"/>
    <property type="match status" value="1"/>
</dbReference>
<dbReference type="InterPro" id="IPR044831">
    <property type="entry name" value="Ccp1-like"/>
</dbReference>
<keyword evidence="4" id="KW-0349">Heme</keyword>
<feature type="repeat" description="ANK" evidence="8">
    <location>
        <begin position="348"/>
        <end position="380"/>
    </location>
</feature>
<dbReference type="FunFam" id="1.10.420.10:FF:000009">
    <property type="entry name" value="Ascorbate peroxidase"/>
    <property type="match status" value="1"/>
</dbReference>
<dbReference type="SUPFAM" id="SSF48113">
    <property type="entry name" value="Heme-dependent peroxidases"/>
    <property type="match status" value="1"/>
</dbReference>